<evidence type="ECO:0000256" key="3">
    <source>
        <dbReference type="ARBA" id="ARBA00023315"/>
    </source>
</evidence>
<evidence type="ECO:0000256" key="1">
    <source>
        <dbReference type="ARBA" id="ARBA00006383"/>
    </source>
</evidence>
<evidence type="ECO:0000313" key="5">
    <source>
        <dbReference type="EMBL" id="MDQ0366239.1"/>
    </source>
</evidence>
<dbReference type="PANTHER" id="PTHR11104">
    <property type="entry name" value="AMINOGLYCOSIDE N3-ACETYLTRANSFERASE"/>
    <property type="match status" value="1"/>
</dbReference>
<dbReference type="EC" id="2.3.1.-" evidence="4"/>
<dbReference type="Proteomes" id="UP001240236">
    <property type="component" value="Unassembled WGS sequence"/>
</dbReference>
<comment type="caution">
    <text evidence="5">The sequence shown here is derived from an EMBL/GenBank/DDBJ whole genome shotgun (WGS) entry which is preliminary data.</text>
</comment>
<dbReference type="EMBL" id="JAUSUZ010000001">
    <property type="protein sequence ID" value="MDQ0366239.1"/>
    <property type="molecule type" value="Genomic_DNA"/>
</dbReference>
<gene>
    <name evidence="5" type="ORF">J2S42_002908</name>
</gene>
<name>A0AAE3VZV1_9ACTN</name>
<dbReference type="AlphaFoldDB" id="A0AAE3VZV1"/>
<dbReference type="PANTHER" id="PTHR11104:SF0">
    <property type="entry name" value="SPBETA PROPHAGE-DERIVED AMINOGLYCOSIDE N(3')-ACETYLTRANSFERASE-LIKE PROTEIN YOKD"/>
    <property type="match status" value="1"/>
</dbReference>
<reference evidence="5 6" key="1">
    <citation type="submission" date="2023-07" db="EMBL/GenBank/DDBJ databases">
        <title>Sequencing the genomes of 1000 actinobacteria strains.</title>
        <authorList>
            <person name="Klenk H.-P."/>
        </authorList>
    </citation>
    <scope>NUCLEOTIDE SEQUENCE [LARGE SCALE GENOMIC DNA]</scope>
    <source>
        <strain evidence="5 6">DSM 44709</strain>
    </source>
</reference>
<organism evidence="5 6">
    <name type="scientific">Catenuloplanes indicus</name>
    <dbReference type="NCBI Taxonomy" id="137267"/>
    <lineage>
        <taxon>Bacteria</taxon>
        <taxon>Bacillati</taxon>
        <taxon>Actinomycetota</taxon>
        <taxon>Actinomycetes</taxon>
        <taxon>Micromonosporales</taxon>
        <taxon>Micromonosporaceae</taxon>
        <taxon>Catenuloplanes</taxon>
    </lineage>
</organism>
<dbReference type="GO" id="GO:0046353">
    <property type="term" value="F:aminoglycoside 3-N-acetyltransferase activity"/>
    <property type="evidence" value="ECO:0007669"/>
    <property type="project" value="UniProtKB-EC"/>
</dbReference>
<keyword evidence="6" id="KW-1185">Reference proteome</keyword>
<keyword evidence="3 4" id="KW-0012">Acyltransferase</keyword>
<evidence type="ECO:0000256" key="2">
    <source>
        <dbReference type="ARBA" id="ARBA00022679"/>
    </source>
</evidence>
<dbReference type="GO" id="GO:0046677">
    <property type="term" value="P:response to antibiotic"/>
    <property type="evidence" value="ECO:0007669"/>
    <property type="project" value="UniProtKB-KW"/>
</dbReference>
<keyword evidence="4" id="KW-0046">Antibiotic resistance</keyword>
<comment type="catalytic activity">
    <reaction evidence="4">
        <text>a 2-deoxystreptamine antibiotic + acetyl-CoA = an N(3)-acetyl-2-deoxystreptamine antibiotic + CoA + H(+)</text>
        <dbReference type="Rhea" id="RHEA:12665"/>
        <dbReference type="ChEBI" id="CHEBI:15378"/>
        <dbReference type="ChEBI" id="CHEBI:57287"/>
        <dbReference type="ChEBI" id="CHEBI:57288"/>
        <dbReference type="ChEBI" id="CHEBI:57921"/>
        <dbReference type="ChEBI" id="CHEBI:77452"/>
        <dbReference type="EC" id="2.3.1.81"/>
    </reaction>
</comment>
<dbReference type="RefSeq" id="WP_307239427.1">
    <property type="nucleotide sequence ID" value="NZ_JAUSUZ010000001.1"/>
</dbReference>
<sequence length="261" mass="27701">MSLLPPTRSSLAADLAALGVRPGGVVLVHSSLRAIGWVCGGAEAVVLALRDVLGPDGTLVVPAHTPVNSDPARWVNPPVPVEWWDVIRAETPAFDPARTPSRAMGAVAEQVRTWPGARRSDHPQVSFAALGPQATEITEGHALGDGLGETSPLGRLYRLGADIVMLGTGWDTCTSFHLAEYRWNRAPRHTEGGAVRGPDGARTWVTWEDVAFDASDFELIGADLPEFVPVHTGVVGTGTGTRVALPAAVDFAARWLPLHRV</sequence>
<accession>A0AAE3VZV1</accession>
<dbReference type="SUPFAM" id="SSF110710">
    <property type="entry name" value="TTHA0583/YokD-like"/>
    <property type="match status" value="1"/>
</dbReference>
<dbReference type="InterPro" id="IPR003679">
    <property type="entry name" value="Amioglycoside_AcTrfase"/>
</dbReference>
<evidence type="ECO:0000256" key="4">
    <source>
        <dbReference type="RuleBase" id="RU365031"/>
    </source>
</evidence>
<dbReference type="InterPro" id="IPR028345">
    <property type="entry name" value="Antibiotic_NAT-like"/>
</dbReference>
<protein>
    <recommendedName>
        <fullName evidence="4">Aminoglycoside N(3)-acetyltransferase</fullName>
        <ecNumber evidence="4">2.3.1.-</ecNumber>
    </recommendedName>
</protein>
<keyword evidence="2 4" id="KW-0808">Transferase</keyword>
<dbReference type="Pfam" id="PF02522">
    <property type="entry name" value="Antibiotic_NAT"/>
    <property type="match status" value="1"/>
</dbReference>
<comment type="similarity">
    <text evidence="1 4">Belongs to the antibiotic N-acetyltransferase family.</text>
</comment>
<evidence type="ECO:0000313" key="6">
    <source>
        <dbReference type="Proteomes" id="UP001240236"/>
    </source>
</evidence>
<proteinExistence type="inferred from homology"/>